<dbReference type="InterPro" id="IPR011053">
    <property type="entry name" value="Single_hybrid_motif"/>
</dbReference>
<dbReference type="NCBIfam" id="NF002270">
    <property type="entry name" value="PRK01202.1"/>
    <property type="match status" value="1"/>
</dbReference>
<sequence>MKVLESVLYTKDHEWIKVDGDKAYVGITDFAQDSLGDIVFVDLPEVDFEFEKGEVFGAVESVKAASDLYIPVSGKILGINEELVDNPEYINEDPYKNWMIFIKMSDDSQVKELLTPEDYEKLCGGK</sequence>
<dbReference type="InterPro" id="IPR003016">
    <property type="entry name" value="2-oxoA_DH_lipoyl-BS"/>
</dbReference>
<dbReference type="SUPFAM" id="SSF51230">
    <property type="entry name" value="Single hybrid motif"/>
    <property type="match status" value="1"/>
</dbReference>
<comment type="function">
    <text evidence="3">The glycine cleavage system catalyzes the degradation of glycine. The H protein shuttles the methylamine group of glycine from the P protein to the T protein.</text>
</comment>
<dbReference type="PROSITE" id="PS00189">
    <property type="entry name" value="LIPOYL"/>
    <property type="match status" value="1"/>
</dbReference>
<gene>
    <name evidence="3 5" type="primary">gcvH</name>
    <name evidence="5" type="ORF">AB8U03_08230</name>
</gene>
<organism evidence="5 6">
    <name type="scientific">Clostridium moutaii</name>
    <dbReference type="NCBI Taxonomy" id="3240932"/>
    <lineage>
        <taxon>Bacteria</taxon>
        <taxon>Bacillati</taxon>
        <taxon>Bacillota</taxon>
        <taxon>Clostridia</taxon>
        <taxon>Eubacteriales</taxon>
        <taxon>Clostridiaceae</taxon>
        <taxon>Clostridium</taxon>
    </lineage>
</organism>
<comment type="subunit">
    <text evidence="3">The glycine cleavage system is composed of four proteins: P, T, L and H.</text>
</comment>
<evidence type="ECO:0000313" key="5">
    <source>
        <dbReference type="EMBL" id="MEY8000182.1"/>
    </source>
</evidence>
<evidence type="ECO:0000256" key="1">
    <source>
        <dbReference type="ARBA" id="ARBA00009249"/>
    </source>
</evidence>
<dbReference type="InterPro" id="IPR000089">
    <property type="entry name" value="Biotin_lipoyl"/>
</dbReference>
<evidence type="ECO:0000256" key="3">
    <source>
        <dbReference type="HAMAP-Rule" id="MF_00272"/>
    </source>
</evidence>
<dbReference type="InterPro" id="IPR017453">
    <property type="entry name" value="GCV_H_sub"/>
</dbReference>
<dbReference type="Pfam" id="PF01597">
    <property type="entry name" value="GCV_H"/>
    <property type="match status" value="1"/>
</dbReference>
<proteinExistence type="inferred from homology"/>
<comment type="caution">
    <text evidence="5">The sequence shown here is derived from an EMBL/GenBank/DDBJ whole genome shotgun (WGS) entry which is preliminary data.</text>
</comment>
<name>A0ABV4BN27_9CLOT</name>
<dbReference type="InterPro" id="IPR033753">
    <property type="entry name" value="GCV_H/Fam206"/>
</dbReference>
<dbReference type="Gene3D" id="2.40.50.100">
    <property type="match status" value="1"/>
</dbReference>
<keyword evidence="6" id="KW-1185">Reference proteome</keyword>
<dbReference type="InterPro" id="IPR002930">
    <property type="entry name" value="GCV_H"/>
</dbReference>
<dbReference type="PANTHER" id="PTHR11715">
    <property type="entry name" value="GLYCINE CLEAVAGE SYSTEM H PROTEIN"/>
    <property type="match status" value="1"/>
</dbReference>
<dbReference type="CDD" id="cd06848">
    <property type="entry name" value="GCS_H"/>
    <property type="match status" value="1"/>
</dbReference>
<dbReference type="EMBL" id="JBGEWD010000006">
    <property type="protein sequence ID" value="MEY8000182.1"/>
    <property type="molecule type" value="Genomic_DNA"/>
</dbReference>
<dbReference type="RefSeq" id="WP_369704067.1">
    <property type="nucleotide sequence ID" value="NZ_JBGEWD010000006.1"/>
</dbReference>
<evidence type="ECO:0000259" key="4">
    <source>
        <dbReference type="PROSITE" id="PS50968"/>
    </source>
</evidence>
<dbReference type="HAMAP" id="MF_00272">
    <property type="entry name" value="GcvH"/>
    <property type="match status" value="1"/>
</dbReference>
<dbReference type="PROSITE" id="PS50968">
    <property type="entry name" value="BIOTINYL_LIPOYL"/>
    <property type="match status" value="1"/>
</dbReference>
<dbReference type="NCBIfam" id="TIGR00527">
    <property type="entry name" value="gcvH"/>
    <property type="match status" value="1"/>
</dbReference>
<feature type="domain" description="Lipoyl-binding" evidence="4">
    <location>
        <begin position="22"/>
        <end position="103"/>
    </location>
</feature>
<evidence type="ECO:0000256" key="2">
    <source>
        <dbReference type="ARBA" id="ARBA00022823"/>
    </source>
</evidence>
<keyword evidence="2 3" id="KW-0450">Lipoyl</keyword>
<comment type="similarity">
    <text evidence="1 3">Belongs to the GcvH family.</text>
</comment>
<accession>A0ABV4BN27</accession>
<feature type="modified residue" description="N6-lipoyllysine" evidence="3">
    <location>
        <position position="63"/>
    </location>
</feature>
<evidence type="ECO:0000313" key="6">
    <source>
        <dbReference type="Proteomes" id="UP001564657"/>
    </source>
</evidence>
<comment type="cofactor">
    <cofactor evidence="3">
        <name>(R)-lipoate</name>
        <dbReference type="ChEBI" id="CHEBI:83088"/>
    </cofactor>
    <text evidence="3">Binds 1 lipoyl cofactor covalently.</text>
</comment>
<protein>
    <recommendedName>
        <fullName evidence="3">Glycine cleavage system H protein</fullName>
    </recommendedName>
</protein>
<reference evidence="5 6" key="1">
    <citation type="submission" date="2024-08" db="EMBL/GenBank/DDBJ databases">
        <title>Clostridium lapicellarii sp. nov., and Clostridium renhuaiense sp. nov., two species isolated from the mud in a fermentation cellar used for producing sauce-flavour Chinese liquors.</title>
        <authorList>
            <person name="Yang F."/>
            <person name="Wang H."/>
            <person name="Chen L.Q."/>
            <person name="Zhou N."/>
            <person name="Lu J.J."/>
            <person name="Pu X.X."/>
            <person name="Wan B."/>
            <person name="Wang L."/>
            <person name="Liu S.J."/>
        </authorList>
    </citation>
    <scope>NUCLEOTIDE SEQUENCE [LARGE SCALE GENOMIC DNA]</scope>
    <source>
        <strain evidence="5 6">MT-5</strain>
    </source>
</reference>
<dbReference type="PANTHER" id="PTHR11715:SF3">
    <property type="entry name" value="GLYCINE CLEAVAGE SYSTEM H PROTEIN-RELATED"/>
    <property type="match status" value="1"/>
</dbReference>
<dbReference type="Proteomes" id="UP001564657">
    <property type="component" value="Unassembled WGS sequence"/>
</dbReference>